<name>A0A916ZAQ0_9BACL</name>
<dbReference type="GO" id="GO:0003677">
    <property type="term" value="F:DNA binding"/>
    <property type="evidence" value="ECO:0007669"/>
    <property type="project" value="UniProtKB-KW"/>
</dbReference>
<reference evidence="1" key="1">
    <citation type="journal article" date="2014" name="Int. J. Syst. Evol. Microbiol.">
        <title>Complete genome sequence of Corynebacterium casei LMG S-19264T (=DSM 44701T), isolated from a smear-ripened cheese.</title>
        <authorList>
            <consortium name="US DOE Joint Genome Institute (JGI-PGF)"/>
            <person name="Walter F."/>
            <person name="Albersmeier A."/>
            <person name="Kalinowski J."/>
            <person name="Ruckert C."/>
        </authorList>
    </citation>
    <scope>NUCLEOTIDE SEQUENCE</scope>
    <source>
        <strain evidence="1">CGMCC 1.15178</strain>
    </source>
</reference>
<evidence type="ECO:0008006" key="3">
    <source>
        <dbReference type="Google" id="ProtNLM"/>
    </source>
</evidence>
<dbReference type="Proteomes" id="UP000612456">
    <property type="component" value="Unassembled WGS sequence"/>
</dbReference>
<reference evidence="1" key="2">
    <citation type="submission" date="2020-09" db="EMBL/GenBank/DDBJ databases">
        <authorList>
            <person name="Sun Q."/>
            <person name="Zhou Y."/>
        </authorList>
    </citation>
    <scope>NUCLEOTIDE SEQUENCE</scope>
    <source>
        <strain evidence="1">CGMCC 1.15178</strain>
    </source>
</reference>
<dbReference type="EMBL" id="BMHP01000003">
    <property type="protein sequence ID" value="GGD84600.1"/>
    <property type="molecule type" value="Genomic_DNA"/>
</dbReference>
<evidence type="ECO:0000313" key="1">
    <source>
        <dbReference type="EMBL" id="GGD84600.1"/>
    </source>
</evidence>
<dbReference type="AlphaFoldDB" id="A0A916ZAQ0"/>
<comment type="caution">
    <text evidence="1">The sequence shown here is derived from an EMBL/GenBank/DDBJ whole genome shotgun (WGS) entry which is preliminary data.</text>
</comment>
<dbReference type="SUPFAM" id="SSF53822">
    <property type="entry name" value="Periplasmic binding protein-like I"/>
    <property type="match status" value="1"/>
</dbReference>
<sequence length="59" mass="6628">MDKISLAISCVHLNPTLLGAEAFKLLMDVIDHKPQLSVKKSVTLPAEIIERESTKRQNR</sequence>
<protein>
    <recommendedName>
        <fullName evidence="3">LacI family transcriptional regulator</fullName>
    </recommendedName>
</protein>
<organism evidence="1 2">
    <name type="scientific">Paenibacillus nasutitermitis</name>
    <dbReference type="NCBI Taxonomy" id="1652958"/>
    <lineage>
        <taxon>Bacteria</taxon>
        <taxon>Bacillati</taxon>
        <taxon>Bacillota</taxon>
        <taxon>Bacilli</taxon>
        <taxon>Bacillales</taxon>
        <taxon>Paenibacillaceae</taxon>
        <taxon>Paenibacillus</taxon>
    </lineage>
</organism>
<dbReference type="InterPro" id="IPR028082">
    <property type="entry name" value="Peripla_BP_I"/>
</dbReference>
<accession>A0A916ZAQ0</accession>
<keyword evidence="2" id="KW-1185">Reference proteome</keyword>
<proteinExistence type="predicted"/>
<dbReference type="Gene3D" id="3.40.50.2300">
    <property type="match status" value="1"/>
</dbReference>
<gene>
    <name evidence="1" type="ORF">GCM10010911_48690</name>
</gene>
<evidence type="ECO:0000313" key="2">
    <source>
        <dbReference type="Proteomes" id="UP000612456"/>
    </source>
</evidence>